<reference evidence="1 2" key="1">
    <citation type="submission" date="2020-10" db="EMBL/GenBank/DDBJ databases">
        <title>Degradation of 1,4-Dioxane by Xanthobacter sp. YN2, via a Novel Group-2 Soluble Di-Iron Monooxygenase.</title>
        <authorList>
            <person name="Ma F."/>
            <person name="Wang Y."/>
            <person name="Yang J."/>
            <person name="Guo H."/>
            <person name="Su D."/>
            <person name="Yu L."/>
        </authorList>
    </citation>
    <scope>NUCLEOTIDE SEQUENCE [LARGE SCALE GENOMIC DNA]</scope>
    <source>
        <strain evidence="1 2">YN2</strain>
    </source>
</reference>
<dbReference type="Proteomes" id="UP000596427">
    <property type="component" value="Chromosome"/>
</dbReference>
<protein>
    <submittedName>
        <fullName evidence="1">Uncharacterized protein</fullName>
    </submittedName>
</protein>
<organism evidence="1 2">
    <name type="scientific">Xanthobacter dioxanivorans</name>
    <dbReference type="NCBI Taxonomy" id="2528964"/>
    <lineage>
        <taxon>Bacteria</taxon>
        <taxon>Pseudomonadati</taxon>
        <taxon>Pseudomonadota</taxon>
        <taxon>Alphaproteobacteria</taxon>
        <taxon>Hyphomicrobiales</taxon>
        <taxon>Xanthobacteraceae</taxon>
        <taxon>Xanthobacter</taxon>
    </lineage>
</organism>
<dbReference type="EMBL" id="CP063362">
    <property type="protein sequence ID" value="QRG08816.1"/>
    <property type="molecule type" value="Genomic_DNA"/>
</dbReference>
<keyword evidence="2" id="KW-1185">Reference proteome</keyword>
<name>A0A974SJV0_9HYPH</name>
<sequence>MDFPVMLNHAKVAADFAQANGPFSIALRRLNALGINGRPRRGVPVVLDLDTLGTSPAWNADDLAPAHSEAGK</sequence>
<dbReference type="AlphaFoldDB" id="A0A974SJV0"/>
<evidence type="ECO:0000313" key="2">
    <source>
        <dbReference type="Proteomes" id="UP000596427"/>
    </source>
</evidence>
<proteinExistence type="predicted"/>
<dbReference type="RefSeq" id="WP_203195730.1">
    <property type="nucleotide sequence ID" value="NZ_CP063362.1"/>
</dbReference>
<accession>A0A974SJV0</accession>
<gene>
    <name evidence="1" type="ORF">EZH22_11345</name>
</gene>
<evidence type="ECO:0000313" key="1">
    <source>
        <dbReference type="EMBL" id="QRG08816.1"/>
    </source>
</evidence>
<dbReference type="KEGG" id="xdi:EZH22_11345"/>